<feature type="compositionally biased region" description="Basic and acidic residues" evidence="2">
    <location>
        <begin position="10"/>
        <end position="28"/>
    </location>
</feature>
<reference evidence="4 5" key="1">
    <citation type="journal article" date="2015" name="Sci. Rep.">
        <title>Genome of the facultative scuticociliatosis pathogen Pseudocohnilembus persalinus provides insight into its virulence through horizontal gene transfer.</title>
        <authorList>
            <person name="Xiong J."/>
            <person name="Wang G."/>
            <person name="Cheng J."/>
            <person name="Tian M."/>
            <person name="Pan X."/>
            <person name="Warren A."/>
            <person name="Jiang C."/>
            <person name="Yuan D."/>
            <person name="Miao W."/>
        </authorList>
    </citation>
    <scope>NUCLEOTIDE SEQUENCE [LARGE SCALE GENOMIC DNA]</scope>
    <source>
        <strain evidence="4">36N120E</strain>
    </source>
</reference>
<sequence>MQAFLSKKREKVEKQNEQQNEKEGEKQEIGQNLGKLEENRKTLKEIENITESDLMVQQWKEYIQEENLNTYDVQFVGMARVWIFDESVWKNMEIIGALCIVIDLNQDNQIPYIIVYDMNEFEIKFKLEIFVNFQKQVISLNDYFFYIRIPFLRENCQIGFSFSTENQCSNCKRVISKICPKSELNQEKNISGKQNFDHFSANRQSNQQEQKENGVIYEENENQDEYHEIAQEKERLNNLSNLTKEEKEIIRNAGITKKELKENWGKKLEISSLNKNQGSDNKKDSNNGQVSGTRNQLLDQIRNNQIKLRHVETNKVKKDQEKYTKEDKVDLAANLATEIKKRRQIIRKNYMDSDESEESDWDEDSDYDM</sequence>
<feature type="domain" description="WH2" evidence="3">
    <location>
        <begin position="293"/>
        <end position="311"/>
    </location>
</feature>
<organism evidence="4 5">
    <name type="scientific">Pseudocohnilembus persalinus</name>
    <name type="common">Ciliate</name>
    <dbReference type="NCBI Taxonomy" id="266149"/>
    <lineage>
        <taxon>Eukaryota</taxon>
        <taxon>Sar</taxon>
        <taxon>Alveolata</taxon>
        <taxon>Ciliophora</taxon>
        <taxon>Intramacronucleata</taxon>
        <taxon>Oligohymenophorea</taxon>
        <taxon>Scuticociliatia</taxon>
        <taxon>Philasterida</taxon>
        <taxon>Pseudocohnilembidae</taxon>
        <taxon>Pseudocohnilembus</taxon>
    </lineage>
</organism>
<feature type="region of interest" description="Disordered" evidence="2">
    <location>
        <begin position="1"/>
        <end position="31"/>
    </location>
</feature>
<dbReference type="Gene3D" id="2.30.29.30">
    <property type="entry name" value="Pleckstrin-homology domain (PH domain)/Phosphotyrosine-binding domain (PTB)"/>
    <property type="match status" value="1"/>
</dbReference>
<feature type="region of interest" description="Disordered" evidence="2">
    <location>
        <begin position="271"/>
        <end position="293"/>
    </location>
</feature>
<evidence type="ECO:0000259" key="3">
    <source>
        <dbReference type="PROSITE" id="PS51082"/>
    </source>
</evidence>
<comment type="caution">
    <text evidence="4">The sequence shown here is derived from an EMBL/GenBank/DDBJ whole genome shotgun (WGS) entry which is preliminary data.</text>
</comment>
<keyword evidence="1" id="KW-0175">Coiled coil</keyword>
<dbReference type="EMBL" id="LDAU01000109">
    <property type="protein sequence ID" value="KRX05291.1"/>
    <property type="molecule type" value="Genomic_DNA"/>
</dbReference>
<dbReference type="PROSITE" id="PS51082">
    <property type="entry name" value="WH2"/>
    <property type="match status" value="1"/>
</dbReference>
<dbReference type="InterPro" id="IPR011993">
    <property type="entry name" value="PH-like_dom_sf"/>
</dbReference>
<feature type="region of interest" description="Disordered" evidence="2">
    <location>
        <begin position="346"/>
        <end position="369"/>
    </location>
</feature>
<feature type="compositionally biased region" description="Acidic residues" evidence="2">
    <location>
        <begin position="352"/>
        <end position="369"/>
    </location>
</feature>
<evidence type="ECO:0000313" key="5">
    <source>
        <dbReference type="Proteomes" id="UP000054937"/>
    </source>
</evidence>
<gene>
    <name evidence="4" type="ORF">PPERSA_00592</name>
</gene>
<dbReference type="InterPro" id="IPR003124">
    <property type="entry name" value="WH2_dom"/>
</dbReference>
<accession>A0A0V0QT04</accession>
<evidence type="ECO:0000256" key="2">
    <source>
        <dbReference type="SAM" id="MobiDB-lite"/>
    </source>
</evidence>
<evidence type="ECO:0000313" key="4">
    <source>
        <dbReference type="EMBL" id="KRX05291.1"/>
    </source>
</evidence>
<dbReference type="Proteomes" id="UP000054937">
    <property type="component" value="Unassembled WGS sequence"/>
</dbReference>
<name>A0A0V0QT04_PSEPJ</name>
<evidence type="ECO:0000256" key="1">
    <source>
        <dbReference type="SAM" id="Coils"/>
    </source>
</evidence>
<dbReference type="Gene3D" id="6.10.280.150">
    <property type="match status" value="1"/>
</dbReference>
<dbReference type="OrthoDB" id="8963340at2759"/>
<dbReference type="InParanoid" id="A0A0V0QT04"/>
<protein>
    <recommendedName>
        <fullName evidence="3">WH2 domain-containing protein</fullName>
    </recommendedName>
</protein>
<proteinExistence type="predicted"/>
<keyword evidence="5" id="KW-1185">Reference proteome</keyword>
<dbReference type="GO" id="GO:0003779">
    <property type="term" value="F:actin binding"/>
    <property type="evidence" value="ECO:0007669"/>
    <property type="project" value="InterPro"/>
</dbReference>
<feature type="coiled-coil region" evidence="1">
    <location>
        <begin position="222"/>
        <end position="249"/>
    </location>
</feature>
<dbReference type="AlphaFoldDB" id="A0A0V0QT04"/>